<dbReference type="EMBL" id="ML213520">
    <property type="protein sequence ID" value="TFK48346.1"/>
    <property type="molecule type" value="Genomic_DNA"/>
</dbReference>
<reference evidence="2 3" key="1">
    <citation type="journal article" date="2019" name="Nat. Ecol. Evol.">
        <title>Megaphylogeny resolves global patterns of mushroom evolution.</title>
        <authorList>
            <person name="Varga T."/>
            <person name="Krizsan K."/>
            <person name="Foldi C."/>
            <person name="Dima B."/>
            <person name="Sanchez-Garcia M."/>
            <person name="Sanchez-Ramirez S."/>
            <person name="Szollosi G.J."/>
            <person name="Szarkandi J.G."/>
            <person name="Papp V."/>
            <person name="Albert L."/>
            <person name="Andreopoulos W."/>
            <person name="Angelini C."/>
            <person name="Antonin V."/>
            <person name="Barry K.W."/>
            <person name="Bougher N.L."/>
            <person name="Buchanan P."/>
            <person name="Buyck B."/>
            <person name="Bense V."/>
            <person name="Catcheside P."/>
            <person name="Chovatia M."/>
            <person name="Cooper J."/>
            <person name="Damon W."/>
            <person name="Desjardin D."/>
            <person name="Finy P."/>
            <person name="Geml J."/>
            <person name="Haridas S."/>
            <person name="Hughes K."/>
            <person name="Justo A."/>
            <person name="Karasinski D."/>
            <person name="Kautmanova I."/>
            <person name="Kiss B."/>
            <person name="Kocsube S."/>
            <person name="Kotiranta H."/>
            <person name="LaButti K.M."/>
            <person name="Lechner B.E."/>
            <person name="Liimatainen K."/>
            <person name="Lipzen A."/>
            <person name="Lukacs Z."/>
            <person name="Mihaltcheva S."/>
            <person name="Morgado L.N."/>
            <person name="Niskanen T."/>
            <person name="Noordeloos M.E."/>
            <person name="Ohm R.A."/>
            <person name="Ortiz-Santana B."/>
            <person name="Ovrebo C."/>
            <person name="Racz N."/>
            <person name="Riley R."/>
            <person name="Savchenko A."/>
            <person name="Shiryaev A."/>
            <person name="Soop K."/>
            <person name="Spirin V."/>
            <person name="Szebenyi C."/>
            <person name="Tomsovsky M."/>
            <person name="Tulloss R.E."/>
            <person name="Uehling J."/>
            <person name="Grigoriev I.V."/>
            <person name="Vagvolgyi C."/>
            <person name="Papp T."/>
            <person name="Martin F.M."/>
            <person name="Miettinen O."/>
            <person name="Hibbett D.S."/>
            <person name="Nagy L.G."/>
        </authorList>
    </citation>
    <scope>NUCLEOTIDE SEQUENCE [LARGE SCALE GENOMIC DNA]</scope>
    <source>
        <strain evidence="2 3">OMC1185</strain>
    </source>
</reference>
<feature type="compositionally biased region" description="Polar residues" evidence="1">
    <location>
        <begin position="390"/>
        <end position="404"/>
    </location>
</feature>
<dbReference type="STRING" id="5364.A0A5C3MVY8"/>
<feature type="compositionally biased region" description="Polar residues" evidence="1">
    <location>
        <begin position="340"/>
        <end position="350"/>
    </location>
</feature>
<evidence type="ECO:0000313" key="3">
    <source>
        <dbReference type="Proteomes" id="UP000305948"/>
    </source>
</evidence>
<feature type="compositionally biased region" description="Basic and acidic residues" evidence="1">
    <location>
        <begin position="354"/>
        <end position="367"/>
    </location>
</feature>
<dbReference type="OrthoDB" id="3260031at2759"/>
<dbReference type="CDD" id="cd00303">
    <property type="entry name" value="retropepsin_like"/>
    <property type="match status" value="1"/>
</dbReference>
<protein>
    <submittedName>
        <fullName evidence="2">Uncharacterized protein</fullName>
    </submittedName>
</protein>
<sequence length="532" mass="58617">MATLPSRHDPVAPLFDPTHPESLHRYFEDVEDLFGAFLESAKSDFTKKHLVVKYIPLEVEELWRSLSEFRAECAYAVFKSAVQRLYPTIAPEHRWRVEDLERVVRKRSEEEMRDVAALSQFHQEFVRIAQPLRSHSFISEQELDRAFSSAFGPSLWGRTFLCLQIIHPSHSPHRVHPFRDVYDAALFVLQSADIYRHPALAHLLPDNSAHLQTPSPASPAISPALIDDIIATVTQRVAPLIPTPSPSAQKHDPAPSVLVPPPVLESLHSDECHYCGARGCRITRCPLAMSDIASGMCKRNEEGRLVLPSGRFIPRSLPGATMHERMHIWHMRYPVRERTNVQNPRAPSSRASKRAQESRGSVPERAHVFGAEEPERDVATPSTPPHTRTARTVSHTAPQPSLSMSDAIPIPSDTSAATYTIAKASRSPYRLSATFHMPQAVECVVDPGESVNMVSEALCDALSIAFDPGVQLAACAGVGGDPSLGLARNIPIVVEGHSFIVQAHVVRDAAYSVLLGAPFVSAFAALEPAEPL</sequence>
<dbReference type="InterPro" id="IPR021109">
    <property type="entry name" value="Peptidase_aspartic_dom_sf"/>
</dbReference>
<dbReference type="AlphaFoldDB" id="A0A5C3MVY8"/>
<evidence type="ECO:0000313" key="2">
    <source>
        <dbReference type="EMBL" id="TFK48346.1"/>
    </source>
</evidence>
<proteinExistence type="predicted"/>
<accession>A0A5C3MVY8</accession>
<organism evidence="2 3">
    <name type="scientific">Heliocybe sulcata</name>
    <dbReference type="NCBI Taxonomy" id="5364"/>
    <lineage>
        <taxon>Eukaryota</taxon>
        <taxon>Fungi</taxon>
        <taxon>Dikarya</taxon>
        <taxon>Basidiomycota</taxon>
        <taxon>Agaricomycotina</taxon>
        <taxon>Agaricomycetes</taxon>
        <taxon>Gloeophyllales</taxon>
        <taxon>Gloeophyllaceae</taxon>
        <taxon>Heliocybe</taxon>
    </lineage>
</organism>
<evidence type="ECO:0000256" key="1">
    <source>
        <dbReference type="SAM" id="MobiDB-lite"/>
    </source>
</evidence>
<dbReference type="Gene3D" id="2.40.70.10">
    <property type="entry name" value="Acid Proteases"/>
    <property type="match status" value="1"/>
</dbReference>
<name>A0A5C3MVY8_9AGAM</name>
<feature type="region of interest" description="Disordered" evidence="1">
    <location>
        <begin position="339"/>
        <end position="409"/>
    </location>
</feature>
<gene>
    <name evidence="2" type="ORF">OE88DRAFT_1738023</name>
</gene>
<dbReference type="Proteomes" id="UP000305948">
    <property type="component" value="Unassembled WGS sequence"/>
</dbReference>
<keyword evidence="3" id="KW-1185">Reference proteome</keyword>